<dbReference type="InterPro" id="IPR008969">
    <property type="entry name" value="CarboxyPept-like_regulatory"/>
</dbReference>
<dbReference type="SUPFAM" id="SSF49464">
    <property type="entry name" value="Carboxypeptidase regulatory domain-like"/>
    <property type="match status" value="1"/>
</dbReference>
<feature type="non-terminal residue" evidence="1">
    <location>
        <position position="1"/>
    </location>
</feature>
<name>A0A699WQC3_TANCI</name>
<protein>
    <submittedName>
        <fullName evidence="1">Uncharacterized protein</fullName>
    </submittedName>
</protein>
<proteinExistence type="predicted"/>
<organism evidence="1">
    <name type="scientific">Tanacetum cinerariifolium</name>
    <name type="common">Dalmatian daisy</name>
    <name type="synonym">Chrysanthemum cinerariifolium</name>
    <dbReference type="NCBI Taxonomy" id="118510"/>
    <lineage>
        <taxon>Eukaryota</taxon>
        <taxon>Viridiplantae</taxon>
        <taxon>Streptophyta</taxon>
        <taxon>Embryophyta</taxon>
        <taxon>Tracheophyta</taxon>
        <taxon>Spermatophyta</taxon>
        <taxon>Magnoliopsida</taxon>
        <taxon>eudicotyledons</taxon>
        <taxon>Gunneridae</taxon>
        <taxon>Pentapetalae</taxon>
        <taxon>asterids</taxon>
        <taxon>campanulids</taxon>
        <taxon>Asterales</taxon>
        <taxon>Asteraceae</taxon>
        <taxon>Asteroideae</taxon>
        <taxon>Anthemideae</taxon>
        <taxon>Anthemidinae</taxon>
        <taxon>Tanacetum</taxon>
    </lineage>
</organism>
<comment type="caution">
    <text evidence="1">The sequence shown here is derived from an EMBL/GenBank/DDBJ whole genome shotgun (WGS) entry which is preliminary data.</text>
</comment>
<evidence type="ECO:0000313" key="1">
    <source>
        <dbReference type="EMBL" id="GFD46654.1"/>
    </source>
</evidence>
<dbReference type="AlphaFoldDB" id="A0A699WQC3"/>
<accession>A0A699WQC3</accession>
<sequence length="136" mass="13905">FSSAGCVCASGQVLRRRHTRRAAAPSFSGLVLEKMQTGPGCWRGLVCGARPLAAAAPLFFFQIAGFMLRTSSILVLASTLSFAAAGQSAPPVATVRSRAAGPVSGRLTDAKTGEALPGVNVIFPDLKQGTATDAEG</sequence>
<reference evidence="1" key="1">
    <citation type="journal article" date="2019" name="Sci. Rep.">
        <title>Draft genome of Tanacetum cinerariifolium, the natural source of mosquito coil.</title>
        <authorList>
            <person name="Yamashiro T."/>
            <person name="Shiraishi A."/>
            <person name="Satake H."/>
            <person name="Nakayama K."/>
        </authorList>
    </citation>
    <scope>NUCLEOTIDE SEQUENCE</scope>
</reference>
<dbReference type="EMBL" id="BKCJ011680079">
    <property type="protein sequence ID" value="GFD46654.1"/>
    <property type="molecule type" value="Genomic_DNA"/>
</dbReference>
<feature type="non-terminal residue" evidence="1">
    <location>
        <position position="136"/>
    </location>
</feature>
<gene>
    <name evidence="1" type="ORF">Tci_918623</name>
</gene>